<dbReference type="InterPro" id="IPR000716">
    <property type="entry name" value="Thyroglobulin_1"/>
</dbReference>
<keyword evidence="3" id="KW-0732">Signal</keyword>
<accession>A0AAJ6QQ53</accession>
<name>A0AAJ6QQ53_9ACAR</name>
<evidence type="ECO:0000256" key="1">
    <source>
        <dbReference type="ARBA" id="ARBA00023157"/>
    </source>
</evidence>
<feature type="signal peptide" evidence="3">
    <location>
        <begin position="1"/>
        <end position="22"/>
    </location>
</feature>
<keyword evidence="1 2" id="KW-1015">Disulfide bond</keyword>
<evidence type="ECO:0000259" key="4">
    <source>
        <dbReference type="PROSITE" id="PS51162"/>
    </source>
</evidence>
<proteinExistence type="predicted"/>
<organism evidence="5 6">
    <name type="scientific">Galendromus occidentalis</name>
    <name type="common">western predatory mite</name>
    <dbReference type="NCBI Taxonomy" id="34638"/>
    <lineage>
        <taxon>Eukaryota</taxon>
        <taxon>Metazoa</taxon>
        <taxon>Ecdysozoa</taxon>
        <taxon>Arthropoda</taxon>
        <taxon>Chelicerata</taxon>
        <taxon>Arachnida</taxon>
        <taxon>Acari</taxon>
        <taxon>Parasitiformes</taxon>
        <taxon>Mesostigmata</taxon>
        <taxon>Gamasina</taxon>
        <taxon>Phytoseioidea</taxon>
        <taxon>Phytoseiidae</taxon>
        <taxon>Typhlodrominae</taxon>
        <taxon>Galendromus</taxon>
    </lineage>
</organism>
<dbReference type="AlphaFoldDB" id="A0AAJ6QQ53"/>
<evidence type="ECO:0000313" key="6">
    <source>
        <dbReference type="RefSeq" id="XP_003740235.1"/>
    </source>
</evidence>
<dbReference type="Gene3D" id="4.10.800.10">
    <property type="entry name" value="Thyroglobulin type-1"/>
    <property type="match status" value="1"/>
</dbReference>
<feature type="domain" description="Thyroglobulin type-1" evidence="4">
    <location>
        <begin position="24"/>
        <end position="88"/>
    </location>
</feature>
<gene>
    <name evidence="6" type="primary">LOC100900481</name>
</gene>
<evidence type="ECO:0000256" key="3">
    <source>
        <dbReference type="SAM" id="SignalP"/>
    </source>
</evidence>
<dbReference type="InterPro" id="IPR036857">
    <property type="entry name" value="Thyroglobulin_1_sf"/>
</dbReference>
<dbReference type="PROSITE" id="PS51162">
    <property type="entry name" value="THYROGLOBULIN_1_2"/>
    <property type="match status" value="1"/>
</dbReference>
<dbReference type="KEGG" id="goe:100900481"/>
<dbReference type="RefSeq" id="XP_003740235.1">
    <property type="nucleotide sequence ID" value="XM_003740187.1"/>
</dbReference>
<dbReference type="Proteomes" id="UP000694867">
    <property type="component" value="Unplaced"/>
</dbReference>
<feature type="disulfide bond" evidence="2">
    <location>
        <begin position="56"/>
        <end position="63"/>
    </location>
</feature>
<reference evidence="6" key="1">
    <citation type="submission" date="2025-08" db="UniProtKB">
        <authorList>
            <consortium name="RefSeq"/>
        </authorList>
    </citation>
    <scope>IDENTIFICATION</scope>
</reference>
<feature type="chain" id="PRO_5042501588" evidence="3">
    <location>
        <begin position="23"/>
        <end position="88"/>
    </location>
</feature>
<evidence type="ECO:0000256" key="2">
    <source>
        <dbReference type="PROSITE-ProRule" id="PRU00500"/>
    </source>
</evidence>
<sequence>MRFSVPLVVLVALMAFSEVAQAQVGPCTRANMKQPTLLGQETWQCDSEGLFLRVQCHPKTGFCCCVEPRNGKCLKNTEKAPGTGLPQC</sequence>
<keyword evidence="5" id="KW-1185">Reference proteome</keyword>
<dbReference type="SUPFAM" id="SSF57610">
    <property type="entry name" value="Thyroglobulin type-1 domain"/>
    <property type="match status" value="1"/>
</dbReference>
<comment type="caution">
    <text evidence="2">Lacks conserved residue(s) required for the propagation of feature annotation.</text>
</comment>
<dbReference type="Pfam" id="PF00086">
    <property type="entry name" value="Thyroglobulin_1"/>
    <property type="match status" value="1"/>
</dbReference>
<protein>
    <submittedName>
        <fullName evidence="6">Nidogen-1</fullName>
    </submittedName>
</protein>
<evidence type="ECO:0000313" key="5">
    <source>
        <dbReference type="Proteomes" id="UP000694867"/>
    </source>
</evidence>
<dbReference type="GeneID" id="100900481"/>
<dbReference type="CDD" id="cd00191">
    <property type="entry name" value="TY"/>
    <property type="match status" value="1"/>
</dbReference>